<evidence type="ECO:0000313" key="2">
    <source>
        <dbReference type="EMBL" id="PCG69775.1"/>
    </source>
</evidence>
<feature type="region of interest" description="Disordered" evidence="1">
    <location>
        <begin position="314"/>
        <end position="339"/>
    </location>
</feature>
<dbReference type="EMBL" id="NWSH01001894">
    <property type="protein sequence ID" value="PCG69775.1"/>
    <property type="molecule type" value="Genomic_DNA"/>
</dbReference>
<feature type="region of interest" description="Disordered" evidence="1">
    <location>
        <begin position="1"/>
        <end position="28"/>
    </location>
</feature>
<gene>
    <name evidence="2" type="ORF">B5V51_3706</name>
</gene>
<feature type="compositionally biased region" description="Low complexity" evidence="1">
    <location>
        <begin position="60"/>
        <end position="71"/>
    </location>
</feature>
<accession>A0A2A4JCH2</accession>
<proteinExistence type="predicted"/>
<feature type="compositionally biased region" description="Acidic residues" evidence="1">
    <location>
        <begin position="1"/>
        <end position="10"/>
    </location>
</feature>
<evidence type="ECO:0000256" key="1">
    <source>
        <dbReference type="SAM" id="MobiDB-lite"/>
    </source>
</evidence>
<sequence>MEEKPDEPEDVTNKPLPSMSEPTEVQEAVASTIATPFAQPIIAASKSKAQKQREYRQRVTASRTPAQAAAARKSKNERQRKNRSRQAAASATPFAEPIAAAPKTRAQIQREYRQRIAASKTPAQAAAAREARNVRDRNNRLRKAANLVIASSLEATTTSQSRLGQRLNTVHIATQRQTDQQRQFLATEPAEITVQPNTSSDEIEVQAQSTWHTEWSSSITQLPRPRAPRKIPQITPNCPQCYADLPMTTIARDERVRLVIAKVYQFLEEEYDELKCIYPNTDLFMLSEFSRRTAAATGVTEDLVQEILGEEAVRSAAAEPPPAKRARTAEDGSIDDDVDDVEGNMYIDDSEEQTEEIVQVMKGPSVYMNNVPMLEIKPLIGFEEETLIIKEETEMDTMDVPKQEPPDELHSEYINVNNTATDVSSDEAVRRDKQKTISEPTGHVSTTYVYNRVTDVSIDEVVRREKQKITSEPTAHVSTEDPLLITEVKQEDLDIKEEGIS</sequence>
<comment type="caution">
    <text evidence="2">The sequence shown here is derived from an EMBL/GenBank/DDBJ whole genome shotgun (WGS) entry which is preliminary data.</text>
</comment>
<protein>
    <submittedName>
        <fullName evidence="2">Uncharacterized protein</fullName>
    </submittedName>
</protein>
<reference evidence="2" key="1">
    <citation type="submission" date="2017-09" db="EMBL/GenBank/DDBJ databases">
        <title>Contemporary evolution of a Lepidopteran species, Heliothis virescens, in response to modern agricultural practices.</title>
        <authorList>
            <person name="Fritz M.L."/>
            <person name="Deyonke A.M."/>
            <person name="Papanicolaou A."/>
            <person name="Micinski S."/>
            <person name="Westbrook J."/>
            <person name="Gould F."/>
        </authorList>
    </citation>
    <scope>NUCLEOTIDE SEQUENCE [LARGE SCALE GENOMIC DNA]</scope>
    <source>
        <strain evidence="2">HvINT-</strain>
        <tissue evidence="2">Whole body</tissue>
    </source>
</reference>
<dbReference type="AlphaFoldDB" id="A0A2A4JCH2"/>
<name>A0A2A4JCH2_HELVI</name>
<feature type="region of interest" description="Disordered" evidence="1">
    <location>
        <begin position="44"/>
        <end position="105"/>
    </location>
</feature>
<organism evidence="2">
    <name type="scientific">Heliothis virescens</name>
    <name type="common">Tobacco budworm moth</name>
    <dbReference type="NCBI Taxonomy" id="7102"/>
    <lineage>
        <taxon>Eukaryota</taxon>
        <taxon>Metazoa</taxon>
        <taxon>Ecdysozoa</taxon>
        <taxon>Arthropoda</taxon>
        <taxon>Hexapoda</taxon>
        <taxon>Insecta</taxon>
        <taxon>Pterygota</taxon>
        <taxon>Neoptera</taxon>
        <taxon>Endopterygota</taxon>
        <taxon>Lepidoptera</taxon>
        <taxon>Glossata</taxon>
        <taxon>Ditrysia</taxon>
        <taxon>Noctuoidea</taxon>
        <taxon>Noctuidae</taxon>
        <taxon>Heliothinae</taxon>
        <taxon>Heliothis</taxon>
    </lineage>
</organism>